<dbReference type="CDD" id="cd06782">
    <property type="entry name" value="cpPDZ_CPP-like"/>
    <property type="match status" value="1"/>
</dbReference>
<dbReference type="PROSITE" id="PS50293">
    <property type="entry name" value="TPR_REGION"/>
    <property type="match status" value="2"/>
</dbReference>
<dbReference type="InterPro" id="IPR013105">
    <property type="entry name" value="TPR_2"/>
</dbReference>
<reference evidence="4" key="1">
    <citation type="submission" date="2019-10" db="EMBL/GenBank/DDBJ databases">
        <title>Metagenomic sequencing of thiosulfate-disproportionating enrichment culture.</title>
        <authorList>
            <person name="Umezawa K."/>
            <person name="Kojima H."/>
            <person name="Fukui M."/>
        </authorList>
    </citation>
    <scope>NUCLEOTIDE SEQUENCE</scope>
    <source>
        <strain evidence="4">45J</strain>
    </source>
</reference>
<keyword evidence="2" id="KW-0802">TPR repeat</keyword>
<evidence type="ECO:0000313" key="4">
    <source>
        <dbReference type="EMBL" id="GER92393.1"/>
    </source>
</evidence>
<dbReference type="SUPFAM" id="SSF50156">
    <property type="entry name" value="PDZ domain-like"/>
    <property type="match status" value="1"/>
</dbReference>
<gene>
    <name evidence="4" type="ORF">A45J_0108</name>
</gene>
<dbReference type="PROSITE" id="PS50106">
    <property type="entry name" value="PDZ"/>
    <property type="match status" value="1"/>
</dbReference>
<name>A0A5J4KY36_9ZZZZ</name>
<dbReference type="SMART" id="SM00228">
    <property type="entry name" value="PDZ"/>
    <property type="match status" value="1"/>
</dbReference>
<dbReference type="PANTHER" id="PTHR12558">
    <property type="entry name" value="CELL DIVISION CYCLE 16,23,27"/>
    <property type="match status" value="1"/>
</dbReference>
<dbReference type="InterPro" id="IPR041489">
    <property type="entry name" value="PDZ_6"/>
</dbReference>
<dbReference type="SMART" id="SM00028">
    <property type="entry name" value="TPR"/>
    <property type="match status" value="10"/>
</dbReference>
<evidence type="ECO:0000256" key="1">
    <source>
        <dbReference type="ARBA" id="ARBA00022737"/>
    </source>
</evidence>
<dbReference type="PROSITE" id="PS51257">
    <property type="entry name" value="PROKAR_LIPOPROTEIN"/>
    <property type="match status" value="1"/>
</dbReference>
<dbReference type="Gene3D" id="2.30.42.10">
    <property type="match status" value="1"/>
</dbReference>
<dbReference type="Pfam" id="PF17820">
    <property type="entry name" value="PDZ_6"/>
    <property type="match status" value="1"/>
</dbReference>
<dbReference type="AlphaFoldDB" id="A0A5J4KY36"/>
<dbReference type="InterPro" id="IPR001478">
    <property type="entry name" value="PDZ"/>
</dbReference>
<proteinExistence type="predicted"/>
<dbReference type="Pfam" id="PF14559">
    <property type="entry name" value="TPR_19"/>
    <property type="match status" value="1"/>
</dbReference>
<dbReference type="InterPro" id="IPR036034">
    <property type="entry name" value="PDZ_sf"/>
</dbReference>
<dbReference type="SUPFAM" id="SSF48452">
    <property type="entry name" value="TPR-like"/>
    <property type="match status" value="4"/>
</dbReference>
<dbReference type="Pfam" id="PF13181">
    <property type="entry name" value="TPR_8"/>
    <property type="match status" value="2"/>
</dbReference>
<dbReference type="Pfam" id="PF07719">
    <property type="entry name" value="TPR_2"/>
    <property type="match status" value="1"/>
</dbReference>
<evidence type="ECO:0000259" key="3">
    <source>
        <dbReference type="PROSITE" id="PS50106"/>
    </source>
</evidence>
<dbReference type="InterPro" id="IPR011990">
    <property type="entry name" value="TPR-like_helical_dom_sf"/>
</dbReference>
<accession>A0A5J4KY36</accession>
<organism evidence="4">
    <name type="scientific">hot springs metagenome</name>
    <dbReference type="NCBI Taxonomy" id="433727"/>
    <lineage>
        <taxon>unclassified sequences</taxon>
        <taxon>metagenomes</taxon>
        <taxon>ecological metagenomes</taxon>
    </lineage>
</organism>
<feature type="domain" description="PDZ" evidence="3">
    <location>
        <begin position="332"/>
        <end position="402"/>
    </location>
</feature>
<keyword evidence="1" id="KW-0677">Repeat</keyword>
<comment type="caution">
    <text evidence="4">The sequence shown here is derived from an EMBL/GenBank/DDBJ whole genome shotgun (WGS) entry which is preliminary data.</text>
</comment>
<dbReference type="InterPro" id="IPR019734">
    <property type="entry name" value="TPR_rpt"/>
</dbReference>
<dbReference type="EMBL" id="BLAB01000001">
    <property type="protein sequence ID" value="GER92393.1"/>
    <property type="molecule type" value="Genomic_DNA"/>
</dbReference>
<dbReference type="Gene3D" id="1.25.40.10">
    <property type="entry name" value="Tetratricopeptide repeat domain"/>
    <property type="match status" value="4"/>
</dbReference>
<dbReference type="PROSITE" id="PS50005">
    <property type="entry name" value="TPR"/>
    <property type="match status" value="8"/>
</dbReference>
<evidence type="ECO:0000256" key="2">
    <source>
        <dbReference type="ARBA" id="ARBA00022803"/>
    </source>
</evidence>
<dbReference type="Pfam" id="PF13414">
    <property type="entry name" value="TPR_11"/>
    <property type="match status" value="1"/>
</dbReference>
<sequence>MRKIVSILALCIIFIFVYGCENAEMLQLEPGMQALESGNNDKAIEIFKKCVDNEGETGYLSSACSFLLGKSYYENEQYKDAINYFKKSYDVGRKATEKGYKVDPMHVTYGTIDYWLGMAYYKNKQYKEAILNFNEALKRAVENPRSEFYKKWGKWAGIPNVKFWMKHYVPLYPPKSACFFWLGNAYKEDGQYEEAIKAYQEAIKLNSESAGYYNELAIAYTKLKEYDKAIIAVNKAIEIRPNDWYPYAIYARIFEAQNKIDQAIEKWKKVIELIPNETTPYFNLSNLYLRKEDYATNIALLKKAQDISPRNHQIPIAIADSYMHLGRFDDAIASLNRAIEVSGIIGIEIGLIQISEDYPVVSAVNESGKRAGIEAGDRIIKINGQPTKGWDGSKISQNIRGAEGTQVTLTIERKGIDKPIEKTIIRERIMGIDAAYSLGLRSLIYALKGDFNKANQDAEKAYSLDPSSRAAKEAISFSYIISSSPLTKGGKLEEAIKILSTEKDNHFARMLESLVYSKMGDLKKSFDTYTSIPDEYLSSKSVFRQYFKNAVLESLTPYIEDKKGEAKSLEAKGQYKDALKEYAELLKIADDKEAKEIRKHVAMLIKVRPDIAQLPEEARKHVMRARAATKEGKFEDAVKEYKEAIKIAPFFPGLYKDIALNYGDKGLKDFKHAIMNLQIYLELYPDAPDAREAKDQIYRWEFMMEKGGK</sequence>
<protein>
    <recommendedName>
        <fullName evidence="3">PDZ domain-containing protein</fullName>
    </recommendedName>
</protein>
<dbReference type="PANTHER" id="PTHR12558:SF13">
    <property type="entry name" value="CELL DIVISION CYCLE PROTEIN 27 HOMOLOG"/>
    <property type="match status" value="1"/>
</dbReference>